<dbReference type="RefSeq" id="WP_413273647.1">
    <property type="nucleotide sequence ID" value="NZ_JBHFNQ010000206.1"/>
</dbReference>
<dbReference type="InterPro" id="IPR039498">
    <property type="entry name" value="NTP_transf_5"/>
</dbReference>
<evidence type="ECO:0000313" key="2">
    <source>
        <dbReference type="Proteomes" id="UP001576774"/>
    </source>
</evidence>
<evidence type="ECO:0000313" key="1">
    <source>
        <dbReference type="EMBL" id="MFB2880640.1"/>
    </source>
</evidence>
<dbReference type="Pfam" id="PF14907">
    <property type="entry name" value="NTP_transf_5"/>
    <property type="match status" value="1"/>
</dbReference>
<accession>A0ABV4XCW9</accession>
<protein>
    <submittedName>
        <fullName evidence="1">Nucleotidyltransferase family protein</fullName>
    </submittedName>
</protein>
<dbReference type="Proteomes" id="UP001576774">
    <property type="component" value="Unassembled WGS sequence"/>
</dbReference>
<name>A0ABV4XCW9_9CYAN</name>
<proteinExistence type="predicted"/>
<keyword evidence="2" id="KW-1185">Reference proteome</keyword>
<comment type="caution">
    <text evidence="1">The sequence shown here is derived from an EMBL/GenBank/DDBJ whole genome shotgun (WGS) entry which is preliminary data.</text>
</comment>
<gene>
    <name evidence="1" type="ORF">ACE1CC_27645</name>
</gene>
<organism evidence="1 2">
    <name type="scientific">Floridaenema aerugineum BLCC-F46</name>
    <dbReference type="NCBI Taxonomy" id="3153654"/>
    <lineage>
        <taxon>Bacteria</taxon>
        <taxon>Bacillati</taxon>
        <taxon>Cyanobacteriota</taxon>
        <taxon>Cyanophyceae</taxon>
        <taxon>Oscillatoriophycideae</taxon>
        <taxon>Aerosakkonematales</taxon>
        <taxon>Aerosakkonemataceae</taxon>
        <taxon>Floridanema</taxon>
        <taxon>Floridanema aerugineum</taxon>
    </lineage>
</organism>
<sequence length="416" mass="48222">MLTPSTTTKALKIGTRPEVELLLRSIRTHINAEDAQLLKILLQENLDWIYLLQTAASHGVMPLLYWNLSATCPEAFPKAILNQLRDYFHANALRNVYLTQELPKILSLLKANEILAIPFKGPVLAALAYNNLALRQFSDLDILVHKRDFLKAKELLIGQGYQHICSFQSIYSTEQEVAHFQPCHLSGEGGRVGVDLHYEITSKDFFLLLDVEMMWERLKTVSLFGITVLTFSPEDLLLILCLNGTKEYWRSLERICDIAALIHAHQELDWEYLMEQASRQSNEVTLFTGLFLANTLLGTALPDSVWQTIQATPGFSSPVWQVREWLFNEIHRPREVINFYLFNMQLIKRLQDKMRYFLYLISPNLSDILMLPLPPLLRFFYYPIRLLRITGKYLINPAYTNLLQFFKMLKKQVLIN</sequence>
<reference evidence="1 2" key="1">
    <citation type="submission" date="2024-09" db="EMBL/GenBank/DDBJ databases">
        <title>Floridaenema gen nov. (Aerosakkonemataceae, Aerosakkonematales ord. nov., Cyanobacteria) from benthic tropical and subtropical fresh waters, with the description of four new species.</title>
        <authorList>
            <person name="Moretto J.A."/>
            <person name="Berthold D.E."/>
            <person name="Lefler F.W."/>
            <person name="Huang I.-S."/>
            <person name="Laughinghouse H. IV."/>
        </authorList>
    </citation>
    <scope>NUCLEOTIDE SEQUENCE [LARGE SCALE GENOMIC DNA]</scope>
    <source>
        <strain evidence="1 2">BLCC-F46</strain>
    </source>
</reference>
<dbReference type="EMBL" id="JBHFNQ010000206">
    <property type="protein sequence ID" value="MFB2880640.1"/>
    <property type="molecule type" value="Genomic_DNA"/>
</dbReference>